<dbReference type="EMBL" id="BAABJZ010000006">
    <property type="protein sequence ID" value="GAA4874322.1"/>
    <property type="molecule type" value="Genomic_DNA"/>
</dbReference>
<reference evidence="3" key="1">
    <citation type="journal article" date="2019" name="Int. J. Syst. Evol. Microbiol.">
        <title>The Global Catalogue of Microorganisms (GCM) 10K type strain sequencing project: providing services to taxonomists for standard genome sequencing and annotation.</title>
        <authorList>
            <consortium name="The Broad Institute Genomics Platform"/>
            <consortium name="The Broad Institute Genome Sequencing Center for Infectious Disease"/>
            <person name="Wu L."/>
            <person name="Ma J."/>
        </authorList>
    </citation>
    <scope>NUCLEOTIDE SEQUENCE [LARGE SCALE GENOMIC DNA]</scope>
    <source>
        <strain evidence="3">JCM 18401</strain>
    </source>
</reference>
<keyword evidence="3" id="KW-1185">Reference proteome</keyword>
<protein>
    <submittedName>
        <fullName evidence="2">Uncharacterized protein</fullName>
    </submittedName>
</protein>
<comment type="caution">
    <text evidence="2">The sequence shown here is derived from an EMBL/GenBank/DDBJ whole genome shotgun (WGS) entry which is preliminary data.</text>
</comment>
<evidence type="ECO:0000256" key="1">
    <source>
        <dbReference type="SAM" id="MobiDB-lite"/>
    </source>
</evidence>
<evidence type="ECO:0000313" key="3">
    <source>
        <dbReference type="Proteomes" id="UP001499988"/>
    </source>
</evidence>
<proteinExistence type="predicted"/>
<sequence length="58" mass="6417">MLRKREGIKQKSAADLGKDLMWLAVRESEFAGDKRARHPPVPTDKLSAVTPLSTRSGL</sequence>
<name>A0ABP9EEA5_9GAMM</name>
<accession>A0ABP9EEA5</accession>
<dbReference type="Proteomes" id="UP001499988">
    <property type="component" value="Unassembled WGS sequence"/>
</dbReference>
<organism evidence="2 3">
    <name type="scientific">Ferrimonas pelagia</name>
    <dbReference type="NCBI Taxonomy" id="1177826"/>
    <lineage>
        <taxon>Bacteria</taxon>
        <taxon>Pseudomonadati</taxon>
        <taxon>Pseudomonadota</taxon>
        <taxon>Gammaproteobacteria</taxon>
        <taxon>Alteromonadales</taxon>
        <taxon>Ferrimonadaceae</taxon>
        <taxon>Ferrimonas</taxon>
    </lineage>
</organism>
<gene>
    <name evidence="2" type="ORF">GCM10023333_04020</name>
</gene>
<feature type="region of interest" description="Disordered" evidence="1">
    <location>
        <begin position="31"/>
        <end position="58"/>
    </location>
</feature>
<evidence type="ECO:0000313" key="2">
    <source>
        <dbReference type="EMBL" id="GAA4874322.1"/>
    </source>
</evidence>